<protein>
    <submittedName>
        <fullName evidence="4">ATP-binding cassette domain-containing protein</fullName>
    </submittedName>
</protein>
<dbReference type="InterPro" id="IPR003439">
    <property type="entry name" value="ABC_transporter-like_ATP-bd"/>
</dbReference>
<accession>A0ABW2PM38</accession>
<keyword evidence="5" id="KW-1185">Reference proteome</keyword>
<dbReference type="GO" id="GO:0005524">
    <property type="term" value="F:ATP binding"/>
    <property type="evidence" value="ECO:0007669"/>
    <property type="project" value="UniProtKB-KW"/>
</dbReference>
<dbReference type="PANTHER" id="PTHR43514">
    <property type="entry name" value="ABC TRANSPORTER I FAMILY MEMBER 10"/>
    <property type="match status" value="1"/>
</dbReference>
<dbReference type="Gene3D" id="3.40.50.300">
    <property type="entry name" value="P-loop containing nucleotide triphosphate hydrolases"/>
    <property type="match status" value="3"/>
</dbReference>
<evidence type="ECO:0000256" key="2">
    <source>
        <dbReference type="ARBA" id="ARBA00022840"/>
    </source>
</evidence>
<dbReference type="CDD" id="cd00267">
    <property type="entry name" value="ABC_ATPase"/>
    <property type="match status" value="1"/>
</dbReference>
<sequence>MQWLSYVDGSFERFVERYRPRVIEMNQSFSGKVGHLLSSVDPFRGAEIATLLQIDALYPKRFDACSSGEQQIVRVAYALLDRPDSIVLIEPFRHLDSFRREHLEMLLRRISGIGVQIGFTERAKESSGEMTFTFNESTTLPSIDATDVSYRHPLQATYAIDHVTVQMNEPGLTVIVGTNGSGKSTLLELLARSRRPLQGRIKRGERAVYLPADPEVGPFPKAEKRRGAQLQSVLHDPSGVLLLDEPTVDLTSGERDAFLEALQQKAKSALVVCATHDMELIQTATDVIYLANGQIVFQGDRILFQDRSTLWSHTSSPS</sequence>
<dbReference type="Pfam" id="PF00005">
    <property type="entry name" value="ABC_tran"/>
    <property type="match status" value="1"/>
</dbReference>
<dbReference type="InterPro" id="IPR027417">
    <property type="entry name" value="P-loop_NTPase"/>
</dbReference>
<dbReference type="SUPFAM" id="SSF52540">
    <property type="entry name" value="P-loop containing nucleoside triphosphate hydrolases"/>
    <property type="match status" value="2"/>
</dbReference>
<proteinExistence type="predicted"/>
<feature type="domain" description="ABC transporter" evidence="3">
    <location>
        <begin position="143"/>
        <end position="317"/>
    </location>
</feature>
<dbReference type="PROSITE" id="PS50893">
    <property type="entry name" value="ABC_TRANSPORTER_2"/>
    <property type="match status" value="1"/>
</dbReference>
<comment type="caution">
    <text evidence="4">The sequence shown here is derived from an EMBL/GenBank/DDBJ whole genome shotgun (WGS) entry which is preliminary data.</text>
</comment>
<evidence type="ECO:0000313" key="5">
    <source>
        <dbReference type="Proteomes" id="UP001596439"/>
    </source>
</evidence>
<dbReference type="SMART" id="SM00382">
    <property type="entry name" value="AAA"/>
    <property type="match status" value="1"/>
</dbReference>
<dbReference type="InterPro" id="IPR003593">
    <property type="entry name" value="AAA+_ATPase"/>
</dbReference>
<keyword evidence="2 4" id="KW-0067">ATP-binding</keyword>
<dbReference type="RefSeq" id="WP_214787578.1">
    <property type="nucleotide sequence ID" value="NZ_JANIEL010000020.1"/>
</dbReference>
<evidence type="ECO:0000256" key="1">
    <source>
        <dbReference type="ARBA" id="ARBA00022741"/>
    </source>
</evidence>
<evidence type="ECO:0000259" key="3">
    <source>
        <dbReference type="PROSITE" id="PS50893"/>
    </source>
</evidence>
<dbReference type="PANTHER" id="PTHR43514:SF4">
    <property type="entry name" value="ABC TRANSPORTER I FAMILY MEMBER 10"/>
    <property type="match status" value="1"/>
</dbReference>
<organism evidence="4 5">
    <name type="scientific">Exiguobacterium aestuarii</name>
    <dbReference type="NCBI Taxonomy" id="273527"/>
    <lineage>
        <taxon>Bacteria</taxon>
        <taxon>Bacillati</taxon>
        <taxon>Bacillota</taxon>
        <taxon>Bacilli</taxon>
        <taxon>Bacillales</taxon>
        <taxon>Bacillales Family XII. Incertae Sedis</taxon>
        <taxon>Exiguobacterium</taxon>
    </lineage>
</organism>
<gene>
    <name evidence="4" type="ORF">ACFQO8_05475</name>
</gene>
<dbReference type="Proteomes" id="UP001596439">
    <property type="component" value="Unassembled WGS sequence"/>
</dbReference>
<name>A0ABW2PM38_9BACL</name>
<reference evidence="5" key="1">
    <citation type="journal article" date="2019" name="Int. J. Syst. Evol. Microbiol.">
        <title>The Global Catalogue of Microorganisms (GCM) 10K type strain sequencing project: providing services to taxonomists for standard genome sequencing and annotation.</title>
        <authorList>
            <consortium name="The Broad Institute Genomics Platform"/>
            <consortium name="The Broad Institute Genome Sequencing Center for Infectious Disease"/>
            <person name="Wu L."/>
            <person name="Ma J."/>
        </authorList>
    </citation>
    <scope>NUCLEOTIDE SEQUENCE [LARGE SCALE GENOMIC DNA]</scope>
    <source>
        <strain evidence="5">CCUG 55590</strain>
    </source>
</reference>
<evidence type="ECO:0000313" key="4">
    <source>
        <dbReference type="EMBL" id="MFC7389587.1"/>
    </source>
</evidence>
<dbReference type="InterPro" id="IPR050334">
    <property type="entry name" value="Molybdenum_import_ModC"/>
</dbReference>
<keyword evidence="1" id="KW-0547">Nucleotide-binding</keyword>
<dbReference type="EMBL" id="JBHTCE010000001">
    <property type="protein sequence ID" value="MFC7389587.1"/>
    <property type="molecule type" value="Genomic_DNA"/>
</dbReference>